<name>A0A2I8VN90_9EURY</name>
<dbReference type="PANTHER" id="PTHR36166">
    <property type="entry name" value="CHROMOSOME 9, WHOLE GENOME SHOTGUN SEQUENCE"/>
    <property type="match status" value="1"/>
</dbReference>
<organism evidence="1 2">
    <name type="scientific">Salinigranum rubrum</name>
    <dbReference type="NCBI Taxonomy" id="755307"/>
    <lineage>
        <taxon>Archaea</taxon>
        <taxon>Methanobacteriati</taxon>
        <taxon>Methanobacteriota</taxon>
        <taxon>Stenosarchaea group</taxon>
        <taxon>Halobacteria</taxon>
        <taxon>Halobacteriales</taxon>
        <taxon>Haloferacaceae</taxon>
        <taxon>Salinigranum</taxon>
    </lineage>
</organism>
<dbReference type="InterPro" id="IPR023393">
    <property type="entry name" value="START-like_dom_sf"/>
</dbReference>
<dbReference type="EMBL" id="CP026309">
    <property type="protein sequence ID" value="AUV83381.1"/>
    <property type="molecule type" value="Genomic_DNA"/>
</dbReference>
<keyword evidence="2" id="KW-1185">Reference proteome</keyword>
<dbReference type="GeneID" id="35594117"/>
<dbReference type="PANTHER" id="PTHR36166:SF1">
    <property type="entry name" value="SRPBCC DOMAIN-CONTAINING PROTEIN"/>
    <property type="match status" value="1"/>
</dbReference>
<gene>
    <name evidence="1" type="ORF">C2R22_18455</name>
</gene>
<evidence type="ECO:0000313" key="2">
    <source>
        <dbReference type="Proteomes" id="UP000236584"/>
    </source>
</evidence>
<dbReference type="KEGG" id="srub:C2R22_18455"/>
<dbReference type="OrthoDB" id="66844at2157"/>
<protein>
    <submittedName>
        <fullName evidence="1">SRPBCC domain-containing protein</fullName>
    </submittedName>
</protein>
<accession>A0A2I8VN90</accession>
<dbReference type="RefSeq" id="WP_103427070.1">
    <property type="nucleotide sequence ID" value="NZ_CP026309.1"/>
</dbReference>
<proteinExistence type="predicted"/>
<dbReference type="Pfam" id="PF10604">
    <property type="entry name" value="Polyketide_cyc2"/>
    <property type="match status" value="1"/>
</dbReference>
<dbReference type="Proteomes" id="UP000236584">
    <property type="component" value="Chromosome"/>
</dbReference>
<dbReference type="CDD" id="cd07822">
    <property type="entry name" value="SRPBCC_4"/>
    <property type="match status" value="1"/>
</dbReference>
<dbReference type="Gene3D" id="3.30.530.20">
    <property type="match status" value="1"/>
</dbReference>
<reference evidence="1 2" key="1">
    <citation type="submission" date="2018-01" db="EMBL/GenBank/DDBJ databases">
        <title>Complete genome sequence of Salinigranum rubrum GX10T, an extremely halophilic archaeon isolated from a marine solar saltern.</title>
        <authorList>
            <person name="Han S."/>
        </authorList>
    </citation>
    <scope>NUCLEOTIDE SEQUENCE [LARGE SCALE GENOMIC DNA]</scope>
    <source>
        <strain evidence="1 2">GX10</strain>
    </source>
</reference>
<dbReference type="SUPFAM" id="SSF55961">
    <property type="entry name" value="Bet v1-like"/>
    <property type="match status" value="1"/>
</dbReference>
<sequence length="144" mass="15884">MFIRAIHTERVVDAPPEAVWAVLTDLPSYGAWNPQVTAATGALEAGASVDLTLSYRGRERSLTARVTDVVPERRLQWVGTVADGWLFEGWHTFELHPLDDGRTRFVNRERVSGLLAPLVVRGDAAAGYEAMNRALAERVERADG</sequence>
<dbReference type="InterPro" id="IPR019587">
    <property type="entry name" value="Polyketide_cyclase/dehydratase"/>
</dbReference>
<dbReference type="AlphaFoldDB" id="A0A2I8VN90"/>
<evidence type="ECO:0000313" key="1">
    <source>
        <dbReference type="EMBL" id="AUV83381.1"/>
    </source>
</evidence>